<comment type="caution">
    <text evidence="2">The sequence shown here is derived from an EMBL/GenBank/DDBJ whole genome shotgun (WGS) entry which is preliminary data.</text>
</comment>
<gene>
    <name evidence="2" type="ORF">AZE42_12231</name>
</gene>
<name>A0A1J8QG16_9AGAM</name>
<feature type="compositionally biased region" description="Pro residues" evidence="1">
    <location>
        <begin position="71"/>
        <end position="89"/>
    </location>
</feature>
<accession>A0A1J8QG16</accession>
<evidence type="ECO:0000313" key="3">
    <source>
        <dbReference type="Proteomes" id="UP000183567"/>
    </source>
</evidence>
<sequence>MPTLPAREALTSRLSRKRRIFHPIPPFRRGSNVPASAIHRRYSTLESNVCSPKQSHPSIKTTFKLITPSTSYPPPSYSPASKPPPSFPS</sequence>
<feature type="region of interest" description="Disordered" evidence="1">
    <location>
        <begin position="70"/>
        <end position="89"/>
    </location>
</feature>
<proteinExistence type="predicted"/>
<protein>
    <submittedName>
        <fullName evidence="2">Uncharacterized protein</fullName>
    </submittedName>
</protein>
<dbReference type="EMBL" id="LVVM01004711">
    <property type="protein sequence ID" value="OJA12304.1"/>
    <property type="molecule type" value="Genomic_DNA"/>
</dbReference>
<reference evidence="2 3" key="1">
    <citation type="submission" date="2016-03" db="EMBL/GenBank/DDBJ databases">
        <title>Comparative genomics of the ectomycorrhizal sister species Rhizopogon vinicolor and Rhizopogon vesiculosus (Basidiomycota: Boletales) reveals a divergence of the mating type B locus.</title>
        <authorList>
            <person name="Mujic A.B."/>
            <person name="Kuo A."/>
            <person name="Tritt A."/>
            <person name="Lipzen A."/>
            <person name="Chen C."/>
            <person name="Johnson J."/>
            <person name="Sharma A."/>
            <person name="Barry K."/>
            <person name="Grigoriev I.V."/>
            <person name="Spatafora J.W."/>
        </authorList>
    </citation>
    <scope>NUCLEOTIDE SEQUENCE [LARGE SCALE GENOMIC DNA]</scope>
    <source>
        <strain evidence="2 3">AM-OR11-056</strain>
    </source>
</reference>
<keyword evidence="3" id="KW-1185">Reference proteome</keyword>
<dbReference type="Proteomes" id="UP000183567">
    <property type="component" value="Unassembled WGS sequence"/>
</dbReference>
<evidence type="ECO:0000313" key="2">
    <source>
        <dbReference type="EMBL" id="OJA12304.1"/>
    </source>
</evidence>
<dbReference type="AlphaFoldDB" id="A0A1J8QG16"/>
<organism evidence="2 3">
    <name type="scientific">Rhizopogon vesiculosus</name>
    <dbReference type="NCBI Taxonomy" id="180088"/>
    <lineage>
        <taxon>Eukaryota</taxon>
        <taxon>Fungi</taxon>
        <taxon>Dikarya</taxon>
        <taxon>Basidiomycota</taxon>
        <taxon>Agaricomycotina</taxon>
        <taxon>Agaricomycetes</taxon>
        <taxon>Agaricomycetidae</taxon>
        <taxon>Boletales</taxon>
        <taxon>Suillineae</taxon>
        <taxon>Rhizopogonaceae</taxon>
        <taxon>Rhizopogon</taxon>
    </lineage>
</organism>
<evidence type="ECO:0000256" key="1">
    <source>
        <dbReference type="SAM" id="MobiDB-lite"/>
    </source>
</evidence>